<comment type="cofactor">
    <cofactor evidence="7 11">
        <name>[4Fe-4S] cluster</name>
        <dbReference type="ChEBI" id="CHEBI:49883"/>
    </cofactor>
    <text evidence="7 11">Binds 1 [4Fe-4S] cluster per subunit.</text>
</comment>
<dbReference type="CDD" id="cd00715">
    <property type="entry name" value="GPATase_N"/>
    <property type="match status" value="1"/>
</dbReference>
<comment type="caution">
    <text evidence="13">The sequence shown here is derived from an EMBL/GenBank/DDBJ whole genome shotgun (WGS) entry which is preliminary data.</text>
</comment>
<accession>A0A8J2VP57</accession>
<evidence type="ECO:0000256" key="1">
    <source>
        <dbReference type="ARBA" id="ARBA00005209"/>
    </source>
</evidence>
<feature type="domain" description="Glutamine amidotransferase type-2" evidence="12">
    <location>
        <begin position="14"/>
        <end position="232"/>
    </location>
</feature>
<dbReference type="PANTHER" id="PTHR11907">
    <property type="entry name" value="AMIDOPHOSPHORIBOSYLTRANSFERASE"/>
    <property type="match status" value="1"/>
</dbReference>
<dbReference type="AlphaFoldDB" id="A0A8J2VP57"/>
<dbReference type="GO" id="GO:0004044">
    <property type="term" value="F:amidophosphoribosyltransferase activity"/>
    <property type="evidence" value="ECO:0007669"/>
    <property type="project" value="UniProtKB-UniRule"/>
</dbReference>
<dbReference type="PROSITE" id="PS51278">
    <property type="entry name" value="GATASE_TYPE_2"/>
    <property type="match status" value="1"/>
</dbReference>
<keyword evidence="7 10" id="KW-0460">Magnesium</keyword>
<evidence type="ECO:0000256" key="8">
    <source>
        <dbReference type="PIRNR" id="PIRNR000485"/>
    </source>
</evidence>
<evidence type="ECO:0000256" key="6">
    <source>
        <dbReference type="ARBA" id="ARBA00022962"/>
    </source>
</evidence>
<keyword evidence="6 7" id="KW-0315">Glutamine amidotransferase</keyword>
<evidence type="ECO:0000256" key="4">
    <source>
        <dbReference type="ARBA" id="ARBA00022679"/>
    </source>
</evidence>
<evidence type="ECO:0000259" key="12">
    <source>
        <dbReference type="PROSITE" id="PS51278"/>
    </source>
</evidence>
<dbReference type="InterPro" id="IPR005854">
    <property type="entry name" value="PurF"/>
</dbReference>
<evidence type="ECO:0000313" key="14">
    <source>
        <dbReference type="Proteomes" id="UP000628775"/>
    </source>
</evidence>
<keyword evidence="7" id="KW-0004">4Fe-4S</keyword>
<dbReference type="InterPro" id="IPR017932">
    <property type="entry name" value="GATase_2_dom"/>
</dbReference>
<comment type="catalytic activity">
    <reaction evidence="7 8">
        <text>5-phospho-beta-D-ribosylamine + L-glutamate + diphosphate = 5-phospho-alpha-D-ribose 1-diphosphate + L-glutamine + H2O</text>
        <dbReference type="Rhea" id="RHEA:14905"/>
        <dbReference type="ChEBI" id="CHEBI:15377"/>
        <dbReference type="ChEBI" id="CHEBI:29985"/>
        <dbReference type="ChEBI" id="CHEBI:33019"/>
        <dbReference type="ChEBI" id="CHEBI:58017"/>
        <dbReference type="ChEBI" id="CHEBI:58359"/>
        <dbReference type="ChEBI" id="CHEBI:58681"/>
        <dbReference type="EC" id="2.4.2.14"/>
    </reaction>
</comment>
<dbReference type="Pfam" id="PF13522">
    <property type="entry name" value="GATase_6"/>
    <property type="match status" value="1"/>
</dbReference>
<comment type="cofactor">
    <cofactor evidence="7 10">
        <name>Mg(2+)</name>
        <dbReference type="ChEBI" id="CHEBI:18420"/>
    </cofactor>
    <text evidence="7 10">Binds 1 Mg(2+) ion per subunit.</text>
</comment>
<feature type="binding site" evidence="7 11">
    <location>
        <position position="452"/>
    </location>
    <ligand>
        <name>[4Fe-4S] cluster</name>
        <dbReference type="ChEBI" id="CHEBI:49883"/>
    </ligand>
</feature>
<evidence type="ECO:0000256" key="9">
    <source>
        <dbReference type="PIRSR" id="PIRSR000485-1"/>
    </source>
</evidence>
<dbReference type="SUPFAM" id="SSF53271">
    <property type="entry name" value="PRTase-like"/>
    <property type="match status" value="1"/>
</dbReference>
<evidence type="ECO:0000256" key="3">
    <source>
        <dbReference type="ARBA" id="ARBA00022676"/>
    </source>
</evidence>
<dbReference type="GO" id="GO:0051539">
    <property type="term" value="F:4 iron, 4 sulfur cluster binding"/>
    <property type="evidence" value="ECO:0007669"/>
    <property type="project" value="UniProtKB-KW"/>
</dbReference>
<keyword evidence="5 7" id="KW-0658">Purine biosynthesis</keyword>
<dbReference type="InterPro" id="IPR029055">
    <property type="entry name" value="Ntn_hydrolases_N"/>
</dbReference>
<dbReference type="GO" id="GO:0009113">
    <property type="term" value="P:purine nucleobase biosynthetic process"/>
    <property type="evidence" value="ECO:0007669"/>
    <property type="project" value="UniProtKB-UniRule"/>
</dbReference>
<evidence type="ECO:0000256" key="2">
    <source>
        <dbReference type="ARBA" id="ARBA00010138"/>
    </source>
</evidence>
<keyword evidence="7 11" id="KW-0411">Iron-sulfur</keyword>
<keyword evidence="7 11" id="KW-0408">Iron</keyword>
<evidence type="ECO:0000313" key="13">
    <source>
        <dbReference type="EMBL" id="GGE35643.1"/>
    </source>
</evidence>
<dbReference type="HAMAP" id="MF_01931">
    <property type="entry name" value="PurF"/>
    <property type="match status" value="1"/>
</dbReference>
<comment type="similarity">
    <text evidence="2 7 8">In the C-terminal section; belongs to the purine/pyrimidine phosphoribosyltransferase family.</text>
</comment>
<feature type="active site" description="Nucleophile" evidence="7 9">
    <location>
        <position position="14"/>
    </location>
</feature>
<evidence type="ECO:0000256" key="11">
    <source>
        <dbReference type="PIRSR" id="PIRSR000485-3"/>
    </source>
</evidence>
<name>A0A8J2VP57_9BACL</name>
<dbReference type="Gene3D" id="3.60.20.10">
    <property type="entry name" value="Glutamine Phosphoribosylpyrophosphate, subunit 1, domain 1"/>
    <property type="match status" value="1"/>
</dbReference>
<proteinExistence type="inferred from homology"/>
<keyword evidence="14" id="KW-1185">Reference proteome</keyword>
<evidence type="ECO:0000256" key="10">
    <source>
        <dbReference type="PIRSR" id="PIRSR000485-2"/>
    </source>
</evidence>
<dbReference type="InterPro" id="IPR029057">
    <property type="entry name" value="PRTase-like"/>
</dbReference>
<feature type="binding site" evidence="7 10">
    <location>
        <position position="295"/>
    </location>
    <ligand>
        <name>Mg(2+)</name>
        <dbReference type="ChEBI" id="CHEBI:18420"/>
    </ligand>
</feature>
<evidence type="ECO:0000256" key="7">
    <source>
        <dbReference type="HAMAP-Rule" id="MF_01931"/>
    </source>
</evidence>
<dbReference type="Gene3D" id="3.40.50.2020">
    <property type="match status" value="1"/>
</dbReference>
<dbReference type="NCBIfam" id="TIGR01134">
    <property type="entry name" value="purF"/>
    <property type="match status" value="1"/>
</dbReference>
<organism evidence="13 14">
    <name type="scientific">Pullulanibacillus camelliae</name>
    <dbReference type="NCBI Taxonomy" id="1707096"/>
    <lineage>
        <taxon>Bacteria</taxon>
        <taxon>Bacillati</taxon>
        <taxon>Bacillota</taxon>
        <taxon>Bacilli</taxon>
        <taxon>Bacillales</taxon>
        <taxon>Sporolactobacillaceae</taxon>
        <taxon>Pullulanibacillus</taxon>
    </lineage>
</organism>
<keyword evidence="7 10" id="KW-0479">Metal-binding</keyword>
<feature type="binding site" evidence="7 11">
    <location>
        <position position="394"/>
    </location>
    <ligand>
        <name>[4Fe-4S] cluster</name>
        <dbReference type="ChEBI" id="CHEBI:49883"/>
    </ligand>
</feature>
<reference evidence="13" key="2">
    <citation type="submission" date="2020-09" db="EMBL/GenBank/DDBJ databases">
        <authorList>
            <person name="Sun Q."/>
            <person name="Zhou Y."/>
        </authorList>
    </citation>
    <scope>NUCLEOTIDE SEQUENCE</scope>
    <source>
        <strain evidence="13">CGMCC 1.15371</strain>
    </source>
</reference>
<reference evidence="13" key="1">
    <citation type="journal article" date="2014" name="Int. J. Syst. Evol. Microbiol.">
        <title>Complete genome sequence of Corynebacterium casei LMG S-19264T (=DSM 44701T), isolated from a smear-ripened cheese.</title>
        <authorList>
            <consortium name="US DOE Joint Genome Institute (JGI-PGF)"/>
            <person name="Walter F."/>
            <person name="Albersmeier A."/>
            <person name="Kalinowski J."/>
            <person name="Ruckert C."/>
        </authorList>
    </citation>
    <scope>NUCLEOTIDE SEQUENCE</scope>
    <source>
        <strain evidence="13">CGMCC 1.15371</strain>
    </source>
</reference>
<comment type="pathway">
    <text evidence="1 7 8">Purine metabolism; IMP biosynthesis via de novo pathway; N(1)-(5-phospho-D-ribosyl)glycinamide from 5-phospho-alpha-D-ribose 1-diphosphate: step 1/2.</text>
</comment>
<dbReference type="InterPro" id="IPR035584">
    <property type="entry name" value="PurF_N"/>
</dbReference>
<comment type="function">
    <text evidence="7">Catalyzes the formation of phosphoribosylamine from phosphoribosylpyrophosphate (PRPP) and glutamine.</text>
</comment>
<feature type="binding site" evidence="7 10">
    <location>
        <position position="358"/>
    </location>
    <ligand>
        <name>Mg(2+)</name>
        <dbReference type="ChEBI" id="CHEBI:18420"/>
    </ligand>
</feature>
<sequence>MLHAIKDRELNEECGVFGIWGHENAAHLTYYGLHSLQHRGQEGAGISVTDGKRIKFHKGTGLVNDVFSEEAIEGLTGYAAIGHVRYSTQGDSDYANVQPLVFRSQIDSLALAHNGNLVNANALKYQLEAQGSIFQTTSDTEVLAHLIKRGGSLRFKDRVKNALSMIKGAYAFVMLTEDQLVIALDPNGLRPLSIGRLGEAYVVASETCAFDLIGATYERDVQPGELIIIDETGLSTERFSSSVERAICSMEYIYFSRPDSNIEGINVHSARKRMGIELAKEAFIEADVVTGVPDSSISAAIGFAEATGIPYELGLIKNRYVGRTFIQPSQELREQGVKMKLSPVRGIVEGKRVVMVDDSIVRGTTSRRIVNMLREAGATEVHVRISSPPIKYPCFYGIDTSSESELIASSYSVEEIREQIGADSLIYLSPEGMMHAIGRNPEWSHCGQCLACFTGKYPTEIYPDTLLPHEKVQPV</sequence>
<keyword evidence="3 7" id="KW-0328">Glycosyltransferase</keyword>
<evidence type="ECO:0000256" key="5">
    <source>
        <dbReference type="ARBA" id="ARBA00022755"/>
    </source>
</evidence>
<keyword evidence="4 7" id="KW-0808">Transferase</keyword>
<dbReference type="SUPFAM" id="SSF56235">
    <property type="entry name" value="N-terminal nucleophile aminohydrolases (Ntn hydrolases)"/>
    <property type="match status" value="1"/>
</dbReference>
<dbReference type="Proteomes" id="UP000628775">
    <property type="component" value="Unassembled WGS sequence"/>
</dbReference>
<dbReference type="GO" id="GO:0000287">
    <property type="term" value="F:magnesium ion binding"/>
    <property type="evidence" value="ECO:0007669"/>
    <property type="project" value="UniProtKB-UniRule"/>
</dbReference>
<dbReference type="CDD" id="cd06223">
    <property type="entry name" value="PRTases_typeI"/>
    <property type="match status" value="1"/>
</dbReference>
<dbReference type="EMBL" id="BMIR01000004">
    <property type="protein sequence ID" value="GGE35643.1"/>
    <property type="molecule type" value="Genomic_DNA"/>
</dbReference>
<dbReference type="InterPro" id="IPR000836">
    <property type="entry name" value="PRTase_dom"/>
</dbReference>
<feature type="binding site" evidence="7 11">
    <location>
        <position position="449"/>
    </location>
    <ligand>
        <name>[4Fe-4S] cluster</name>
        <dbReference type="ChEBI" id="CHEBI:49883"/>
    </ligand>
</feature>
<dbReference type="PIRSF" id="PIRSF000485">
    <property type="entry name" value="Amd_phspho_trans"/>
    <property type="match status" value="1"/>
</dbReference>
<feature type="binding site" evidence="7 10">
    <location>
        <position position="357"/>
    </location>
    <ligand>
        <name>Mg(2+)</name>
        <dbReference type="ChEBI" id="CHEBI:18420"/>
    </ligand>
</feature>
<feature type="binding site" evidence="7 11">
    <location>
        <position position="248"/>
    </location>
    <ligand>
        <name>[4Fe-4S] cluster</name>
        <dbReference type="ChEBI" id="CHEBI:49883"/>
    </ligand>
</feature>
<dbReference type="EC" id="2.4.2.14" evidence="7"/>
<protein>
    <recommendedName>
        <fullName evidence="7">Amidophosphoribosyltransferase</fullName>
        <shortName evidence="7">ATase</shortName>
        <ecNumber evidence="7">2.4.2.14</ecNumber>
    </recommendedName>
    <alternativeName>
        <fullName evidence="7">Glutamine phosphoribosylpyrophosphate amidotransferase</fullName>
        <shortName evidence="7">GPATase</shortName>
    </alternativeName>
</protein>
<gene>
    <name evidence="7 13" type="primary">purF</name>
    <name evidence="13" type="ORF">GCM10011391_13000</name>
</gene>
<dbReference type="GO" id="GO:0006189">
    <property type="term" value="P:'de novo' IMP biosynthetic process"/>
    <property type="evidence" value="ECO:0007669"/>
    <property type="project" value="UniProtKB-UniRule"/>
</dbReference>
<dbReference type="UniPathway" id="UPA00074">
    <property type="reaction ID" value="UER00124"/>
</dbReference>